<keyword evidence="3" id="KW-1185">Reference proteome</keyword>
<name>A0A4R5DHN7_9BACT</name>
<feature type="region of interest" description="Disordered" evidence="1">
    <location>
        <begin position="246"/>
        <end position="282"/>
    </location>
</feature>
<comment type="caution">
    <text evidence="2">The sequence shown here is derived from an EMBL/GenBank/DDBJ whole genome shotgun (WGS) entry which is preliminary data.</text>
</comment>
<dbReference type="AlphaFoldDB" id="A0A4R5DHN7"/>
<dbReference type="PROSITE" id="PS51257">
    <property type="entry name" value="PROKAR_LIPOPROTEIN"/>
    <property type="match status" value="1"/>
</dbReference>
<evidence type="ECO:0008006" key="4">
    <source>
        <dbReference type="Google" id="ProtNLM"/>
    </source>
</evidence>
<organism evidence="2 3">
    <name type="scientific">Dyadobacter psychrotolerans</name>
    <dbReference type="NCBI Taxonomy" id="2541721"/>
    <lineage>
        <taxon>Bacteria</taxon>
        <taxon>Pseudomonadati</taxon>
        <taxon>Bacteroidota</taxon>
        <taxon>Cytophagia</taxon>
        <taxon>Cytophagales</taxon>
        <taxon>Spirosomataceae</taxon>
        <taxon>Dyadobacter</taxon>
    </lineage>
</organism>
<proteinExistence type="predicted"/>
<accession>A0A4R5DHN7</accession>
<gene>
    <name evidence="2" type="ORF">E0F88_29240</name>
</gene>
<protein>
    <recommendedName>
        <fullName evidence="4">Lipoprotein</fullName>
    </recommendedName>
</protein>
<dbReference type="EMBL" id="SMFL01000017">
    <property type="protein sequence ID" value="TDE10013.1"/>
    <property type="molecule type" value="Genomic_DNA"/>
</dbReference>
<evidence type="ECO:0000256" key="1">
    <source>
        <dbReference type="SAM" id="MobiDB-lite"/>
    </source>
</evidence>
<evidence type="ECO:0000313" key="3">
    <source>
        <dbReference type="Proteomes" id="UP000294850"/>
    </source>
</evidence>
<feature type="compositionally biased region" description="Gly residues" evidence="1">
    <location>
        <begin position="249"/>
        <end position="259"/>
    </location>
</feature>
<dbReference type="OrthoDB" id="965812at2"/>
<dbReference type="RefSeq" id="WP_131961889.1">
    <property type="nucleotide sequence ID" value="NZ_SMFL01000017.1"/>
</dbReference>
<reference evidence="2 3" key="1">
    <citation type="submission" date="2019-03" db="EMBL/GenBank/DDBJ databases">
        <title>Dyadobacter AR-3-6 sp. nov., isolated from arctic soil.</title>
        <authorList>
            <person name="Chaudhary D.K."/>
        </authorList>
    </citation>
    <scope>NUCLEOTIDE SEQUENCE [LARGE SCALE GENOMIC DNA]</scope>
    <source>
        <strain evidence="2 3">AR-3-6</strain>
    </source>
</reference>
<dbReference type="Proteomes" id="UP000294850">
    <property type="component" value="Unassembled WGS sequence"/>
</dbReference>
<sequence>MKKLATLIRHSLIPFVLLLILSCQKELVTTETDLLNKSHDSISNLSIEEAKRYFDTNFSSATIKKSHSYNAEQLFEHKSSKWEKAGYKQISFGDAVVVPMRFEELNLVIDKKTGAYVPYDQLNYLMMYKDKQKNIVTEWVTLLPDSSWLYGKRDVYTGDIMVRTWEGEYLKMYRYSKDGQVKAFNINPSTLQNSKTSDYSAGTYTECMRVRIAANCTCIDKFDCDMCLICAPEFCYTVTLVTDDPEPAGGQGDTGGTGAGNTNNSGGTGTSSGNGSNYTPSCNPNIPPGTWVPSNQLPPCNPTTPVGPITVRYPIDESFFTMILS</sequence>
<evidence type="ECO:0000313" key="2">
    <source>
        <dbReference type="EMBL" id="TDE10013.1"/>
    </source>
</evidence>